<comment type="similarity">
    <text evidence="4">Belongs to the mandelate racemase/muconate lactonizing enzyme family. MenC type 1 subfamily.</text>
</comment>
<feature type="active site" description="Proton donor" evidence="4">
    <location>
        <position position="158"/>
    </location>
</feature>
<gene>
    <name evidence="4" type="primary">menC</name>
    <name evidence="6" type="ORF">J07HQW1_01251</name>
</gene>
<comment type="cofactor">
    <cofactor evidence="4">
        <name>a divalent metal cation</name>
        <dbReference type="ChEBI" id="CHEBI:60240"/>
    </cofactor>
</comment>
<dbReference type="SUPFAM" id="SSF51604">
    <property type="entry name" value="Enolase C-terminal domain-like"/>
    <property type="match status" value="1"/>
</dbReference>
<evidence type="ECO:0000256" key="2">
    <source>
        <dbReference type="ARBA" id="ARBA00022842"/>
    </source>
</evidence>
<dbReference type="EMBL" id="KE356560">
    <property type="protein sequence ID" value="ERG91219.1"/>
    <property type="molecule type" value="Genomic_DNA"/>
</dbReference>
<keyword evidence="3 4" id="KW-0456">Lyase</keyword>
<protein>
    <recommendedName>
        <fullName evidence="4">o-succinylbenzoate synthase</fullName>
        <shortName evidence="4">OSB synthase</shortName>
        <shortName evidence="4">OSBS</shortName>
        <ecNumber evidence="4">4.2.1.113</ecNumber>
    </recommendedName>
    <alternativeName>
        <fullName evidence="4">4-(2'-carboxyphenyl)-4-oxybutyric acid synthase</fullName>
    </alternativeName>
    <alternativeName>
        <fullName evidence="4">o-succinylbenzoic acid synthase</fullName>
    </alternativeName>
</protein>
<accession>U1MN30</accession>
<comment type="pathway">
    <text evidence="4">Quinol/quinone metabolism; menaquinone biosynthesis.</text>
</comment>
<dbReference type="UniPathway" id="UPA00079"/>
<dbReference type="InterPro" id="IPR029065">
    <property type="entry name" value="Enolase_C-like"/>
</dbReference>
<dbReference type="SMART" id="SM00922">
    <property type="entry name" value="MR_MLE"/>
    <property type="match status" value="1"/>
</dbReference>
<feature type="binding site" evidence="4">
    <location>
        <position position="213"/>
    </location>
    <ligand>
        <name>Mg(2+)</name>
        <dbReference type="ChEBI" id="CHEBI:18420"/>
    </ligand>
</feature>
<dbReference type="Gene3D" id="3.30.390.10">
    <property type="entry name" value="Enolase-like, N-terminal domain"/>
    <property type="match status" value="1"/>
</dbReference>
<dbReference type="EC" id="4.2.1.113" evidence="4"/>
<evidence type="ECO:0000313" key="6">
    <source>
        <dbReference type="EMBL" id="ERG91219.1"/>
    </source>
</evidence>
<dbReference type="GO" id="GO:0043748">
    <property type="term" value="F:O-succinylbenzoate synthase activity"/>
    <property type="evidence" value="ECO:0007669"/>
    <property type="project" value="UniProtKB-EC"/>
</dbReference>
<comment type="pathway">
    <text evidence="4">Quinol/quinone metabolism; 1,4-dihydroxy-2-naphthoate biosynthesis; 1,4-dihydroxy-2-naphthoate from chorismate: step 4/7.</text>
</comment>
<feature type="binding site" evidence="4">
    <location>
        <position position="187"/>
    </location>
    <ligand>
        <name>Mg(2+)</name>
        <dbReference type="ChEBI" id="CHEBI:18420"/>
    </ligand>
</feature>
<dbReference type="AlphaFoldDB" id="U1MN30"/>
<dbReference type="SFLD" id="SFLDG00180">
    <property type="entry name" value="muconate_cycloisomerase"/>
    <property type="match status" value="1"/>
</dbReference>
<dbReference type="Pfam" id="PF13378">
    <property type="entry name" value="MR_MLE_C"/>
    <property type="match status" value="1"/>
</dbReference>
<reference evidence="6 7" key="1">
    <citation type="journal article" date="2013" name="PLoS ONE">
        <title>Assembly-driven community genomics of a hypersaline microbial ecosystem.</title>
        <authorList>
            <person name="Podell S."/>
            <person name="Ugalde J.A."/>
            <person name="Narasingarao P."/>
            <person name="Banfield J.F."/>
            <person name="Heidelberg K.B."/>
            <person name="Allen E.E."/>
        </authorList>
    </citation>
    <scope>NUCLEOTIDE SEQUENCE [LARGE SCALE GENOMIC DNA]</scope>
    <source>
        <strain evidence="7">J07HQW1</strain>
    </source>
</reference>
<dbReference type="UniPathway" id="UPA01057">
    <property type="reaction ID" value="UER00165"/>
</dbReference>
<dbReference type="STRING" id="1238424.J07HQW1_01251"/>
<dbReference type="HAMAP" id="MF_00470">
    <property type="entry name" value="MenC_1"/>
    <property type="match status" value="1"/>
</dbReference>
<evidence type="ECO:0000259" key="5">
    <source>
        <dbReference type="SMART" id="SM00922"/>
    </source>
</evidence>
<dbReference type="SFLD" id="SFLDS00001">
    <property type="entry name" value="Enolase"/>
    <property type="match status" value="1"/>
</dbReference>
<evidence type="ECO:0000256" key="3">
    <source>
        <dbReference type="ARBA" id="ARBA00023239"/>
    </source>
</evidence>
<sequence>MDELDSLETVSIDIDPFTLELSRPLSTATGDIEQRRGYVVCVETNDAVGVGEATPLPGWTESYSTCQDALHSVSVDSTLASASALDKANASAAYHGVELAYVDAMARHHDRSLAGFLSTDTPATSVPVNATIGDCSPEQTRKRAQSAVADGYTTIKLKVGAREIESDCDRVIAARSAVGDDITLRVDANGVWNKATAEQFLETARAVDISYIEQPLPASDLDGHASLRGRGVDIAVDESMSATDPEQIFAAGAADIIVCKPMALGGPRQTLAVAHKADILDIDTVITTTIDAVIARVGALHVAAALPGSDPRACGLATGSMLDDDLTTDPVSITDGHMSVPTGPGLAGGALSSYCNH</sequence>
<organism evidence="6 7">
    <name type="scientific">Haloquadratum walsbyi J07HQW1</name>
    <dbReference type="NCBI Taxonomy" id="1238424"/>
    <lineage>
        <taxon>Archaea</taxon>
        <taxon>Methanobacteriati</taxon>
        <taxon>Methanobacteriota</taxon>
        <taxon>Stenosarchaea group</taxon>
        <taxon>Halobacteria</taxon>
        <taxon>Halobacteriales</taxon>
        <taxon>Haloferacaceae</taxon>
        <taxon>Haloquadratum</taxon>
    </lineage>
</organism>
<comment type="catalytic activity">
    <reaction evidence="4">
        <text>(1R,6R)-6-hydroxy-2-succinyl-cyclohexa-2,4-diene-1-carboxylate = 2-succinylbenzoate + H2O</text>
        <dbReference type="Rhea" id="RHEA:10196"/>
        <dbReference type="ChEBI" id="CHEBI:15377"/>
        <dbReference type="ChEBI" id="CHEBI:18325"/>
        <dbReference type="ChEBI" id="CHEBI:58689"/>
        <dbReference type="EC" id="4.2.1.113"/>
    </reaction>
</comment>
<proteinExistence type="inferred from homology"/>
<keyword evidence="2 4" id="KW-0460">Magnesium</keyword>
<comment type="function">
    <text evidence="4">Converts 2-succinyl-6-hydroxy-2,4-cyclohexadiene-1-carboxylate (SHCHC) to 2-succinylbenzoate (OSB).</text>
</comment>
<evidence type="ECO:0000256" key="4">
    <source>
        <dbReference type="HAMAP-Rule" id="MF_00470"/>
    </source>
</evidence>
<dbReference type="InterPro" id="IPR036849">
    <property type="entry name" value="Enolase-like_C_sf"/>
</dbReference>
<dbReference type="GO" id="GO:0009234">
    <property type="term" value="P:menaquinone biosynthetic process"/>
    <property type="evidence" value="ECO:0007669"/>
    <property type="project" value="UniProtKB-UniRule"/>
</dbReference>
<dbReference type="SFLD" id="SFLDF00009">
    <property type="entry name" value="o-succinylbenzoate_synthase"/>
    <property type="match status" value="1"/>
</dbReference>
<dbReference type="GO" id="GO:0000287">
    <property type="term" value="F:magnesium ion binding"/>
    <property type="evidence" value="ECO:0007669"/>
    <property type="project" value="UniProtKB-UniRule"/>
</dbReference>
<dbReference type="PANTHER" id="PTHR48073">
    <property type="entry name" value="O-SUCCINYLBENZOATE SYNTHASE-RELATED"/>
    <property type="match status" value="1"/>
</dbReference>
<keyword evidence="1 4" id="KW-0479">Metal-binding</keyword>
<feature type="domain" description="Mandelate racemase/muconate lactonizing enzyme C-terminal" evidence="5">
    <location>
        <begin position="137"/>
        <end position="234"/>
    </location>
</feature>
<evidence type="ECO:0000313" key="7">
    <source>
        <dbReference type="Proteomes" id="UP000030649"/>
    </source>
</evidence>
<dbReference type="InterPro" id="IPR013342">
    <property type="entry name" value="Mandelate_racemase_C"/>
</dbReference>
<dbReference type="CDD" id="cd03320">
    <property type="entry name" value="OSBS"/>
    <property type="match status" value="1"/>
</dbReference>
<dbReference type="SUPFAM" id="SSF54826">
    <property type="entry name" value="Enolase N-terminal domain-like"/>
    <property type="match status" value="1"/>
</dbReference>
<dbReference type="InterPro" id="IPR010196">
    <property type="entry name" value="OSB_synthase_MenC1"/>
</dbReference>
<feature type="active site" description="Proton acceptor" evidence="4">
    <location>
        <position position="260"/>
    </location>
</feature>
<dbReference type="Proteomes" id="UP000030649">
    <property type="component" value="Unassembled WGS sequence"/>
</dbReference>
<dbReference type="Gene3D" id="3.20.20.120">
    <property type="entry name" value="Enolase-like C-terminal domain"/>
    <property type="match status" value="1"/>
</dbReference>
<dbReference type="NCBIfam" id="TIGR01927">
    <property type="entry name" value="menC_gam_Gplu"/>
    <property type="match status" value="1"/>
</dbReference>
<keyword evidence="4" id="KW-0474">Menaquinone biosynthesis</keyword>
<evidence type="ECO:0000256" key="1">
    <source>
        <dbReference type="ARBA" id="ARBA00022723"/>
    </source>
</evidence>
<dbReference type="HOGENOM" id="CLU_030273_4_2_2"/>
<dbReference type="InterPro" id="IPR029017">
    <property type="entry name" value="Enolase-like_N"/>
</dbReference>
<name>U1MN30_9EURY</name>
<dbReference type="PANTHER" id="PTHR48073:SF2">
    <property type="entry name" value="O-SUCCINYLBENZOATE SYNTHASE"/>
    <property type="match status" value="1"/>
</dbReference>
<feature type="binding site" evidence="4">
    <location>
        <position position="237"/>
    </location>
    <ligand>
        <name>Mg(2+)</name>
        <dbReference type="ChEBI" id="CHEBI:18420"/>
    </ligand>
</feature>